<protein>
    <recommendedName>
        <fullName evidence="8">Aquaporin</fullName>
    </recommendedName>
</protein>
<dbReference type="GeneTree" id="ENSGT00530000063816"/>
<dbReference type="Bgee" id="ENSAMXG00000032995">
    <property type="expression patterns" value="Expressed in liver and 2 other cell types or tissues"/>
</dbReference>
<dbReference type="Gene3D" id="1.20.1080.10">
    <property type="entry name" value="Glycerol uptake facilitator protein"/>
    <property type="match status" value="1"/>
</dbReference>
<name>A0A3B1K7R8_ASTMX</name>
<dbReference type="PANTHER" id="PTHR21191:SF8">
    <property type="entry name" value="AQUAPORIN-12A-RELATED"/>
    <property type="match status" value="1"/>
</dbReference>
<evidence type="ECO:0000256" key="7">
    <source>
        <dbReference type="ARBA" id="ARBA00023136"/>
    </source>
</evidence>
<keyword evidence="3" id="KW-0813">Transport</keyword>
<evidence type="ECO:0000256" key="1">
    <source>
        <dbReference type="ARBA" id="ARBA00004141"/>
    </source>
</evidence>
<feature type="transmembrane region" description="Helical" evidence="8">
    <location>
        <begin position="184"/>
        <end position="206"/>
    </location>
</feature>
<feature type="transmembrane region" description="Helical" evidence="8">
    <location>
        <begin position="148"/>
        <end position="172"/>
    </location>
</feature>
<proteinExistence type="inferred from homology"/>
<comment type="subcellular location">
    <subcellularLocation>
        <location evidence="1">Membrane</location>
        <topology evidence="1">Multi-pass membrane protein</topology>
    </subcellularLocation>
</comment>
<dbReference type="GO" id="GO:0015267">
    <property type="term" value="F:channel activity"/>
    <property type="evidence" value="ECO:0007669"/>
    <property type="project" value="InterPro"/>
</dbReference>
<dbReference type="PANTHER" id="PTHR21191">
    <property type="entry name" value="AQUAPORIN"/>
    <property type="match status" value="1"/>
</dbReference>
<dbReference type="PIRSF" id="PIRSF017529">
    <property type="entry name" value="Aquaporin_11/12"/>
    <property type="match status" value="1"/>
</dbReference>
<accession>A0A3B1K7R8</accession>
<feature type="transmembrane region" description="Helical" evidence="8">
    <location>
        <begin position="30"/>
        <end position="49"/>
    </location>
</feature>
<keyword evidence="6 8" id="KW-1133">Transmembrane helix</keyword>
<dbReference type="AlphaFoldDB" id="A0A3B1K7R8"/>
<dbReference type="InterPro" id="IPR016697">
    <property type="entry name" value="Aquaporin_11/12"/>
</dbReference>
<keyword evidence="5" id="KW-0677">Repeat</keyword>
<evidence type="ECO:0000256" key="2">
    <source>
        <dbReference type="ARBA" id="ARBA00005900"/>
    </source>
</evidence>
<feature type="transmembrane region" description="Helical" evidence="8">
    <location>
        <begin position="226"/>
        <end position="245"/>
    </location>
</feature>
<dbReference type="FunCoup" id="A0A3B1K7R8">
    <property type="interactions" value="925"/>
</dbReference>
<sequence length="278" mass="30852">MLNVSLGYFIAVVAVCTLARFLVVRQRKLWLFLVELTAAFGLAACRLEVQTISEIGQWAGGLGADVSLTMLFLAIIVHGVIMQGVTGNPSMSLMGLLQKEAGVVFTTLSIASQFTGAHLALLLASWYWKMELIDMHMIKNMMLAECTSSLNASLIQGTIVEVVGALVYYLTVLSLRRRSQLLQIPLLALLLTFLYYVGSGYTSAYVNPSLAYALTFTCPGHTFLEYAVVYWLGPFFGMTLALFLYRGNIPLLFNKNLLYSKKSRFRSPKAKNTEEKKK</sequence>
<reference evidence="10" key="1">
    <citation type="submission" date="2013-03" db="EMBL/GenBank/DDBJ databases">
        <authorList>
            <person name="Jeffery W."/>
            <person name="Warren W."/>
            <person name="Wilson R.K."/>
        </authorList>
    </citation>
    <scope>NUCLEOTIDE SEQUENCE</scope>
    <source>
        <strain evidence="10">female</strain>
    </source>
</reference>
<dbReference type="FunFam" id="1.20.1080.10:FF:000018">
    <property type="entry name" value="Aquaporin"/>
    <property type="match status" value="1"/>
</dbReference>
<feature type="transmembrane region" description="Helical" evidence="8">
    <location>
        <begin position="55"/>
        <end position="81"/>
    </location>
</feature>
<keyword evidence="10" id="KW-1185">Reference proteome</keyword>
<dbReference type="Ensembl" id="ENSAMXT00000043691.1">
    <property type="protein sequence ID" value="ENSAMXP00000050135.1"/>
    <property type="gene ID" value="ENSAMXG00000032995.1"/>
</dbReference>
<dbReference type="InterPro" id="IPR051883">
    <property type="entry name" value="AQP11/12_channel"/>
</dbReference>
<dbReference type="InParanoid" id="A0A3B1K7R8"/>
<keyword evidence="7 8" id="KW-0472">Membrane</keyword>
<dbReference type="Pfam" id="PF00230">
    <property type="entry name" value="MIP"/>
    <property type="match status" value="1"/>
</dbReference>
<dbReference type="InterPro" id="IPR023265">
    <property type="entry name" value="Aquaporin_12"/>
</dbReference>
<feature type="transmembrane region" description="Helical" evidence="8">
    <location>
        <begin position="102"/>
        <end position="128"/>
    </location>
</feature>
<dbReference type="GO" id="GO:0005737">
    <property type="term" value="C:cytoplasm"/>
    <property type="evidence" value="ECO:0007669"/>
    <property type="project" value="TreeGrafter"/>
</dbReference>
<evidence type="ECO:0000256" key="6">
    <source>
        <dbReference type="ARBA" id="ARBA00022989"/>
    </source>
</evidence>
<feature type="transmembrane region" description="Helical" evidence="8">
    <location>
        <begin position="6"/>
        <end position="23"/>
    </location>
</feature>
<reference evidence="10" key="2">
    <citation type="journal article" date="2014" name="Nat. Commun.">
        <title>The cavefish genome reveals candidate genes for eye loss.</title>
        <authorList>
            <person name="McGaugh S.E."/>
            <person name="Gross J.B."/>
            <person name="Aken B."/>
            <person name="Blin M."/>
            <person name="Borowsky R."/>
            <person name="Chalopin D."/>
            <person name="Hinaux H."/>
            <person name="Jeffery W.R."/>
            <person name="Keene A."/>
            <person name="Ma L."/>
            <person name="Minx P."/>
            <person name="Murphy D."/>
            <person name="O'Quin K.E."/>
            <person name="Retaux S."/>
            <person name="Rohner N."/>
            <person name="Searle S.M."/>
            <person name="Stahl B.A."/>
            <person name="Tabin C."/>
            <person name="Volff J.N."/>
            <person name="Yoshizawa M."/>
            <person name="Warren W.C."/>
        </authorList>
    </citation>
    <scope>NUCLEOTIDE SEQUENCE [LARGE SCALE GENOMIC DNA]</scope>
    <source>
        <strain evidence="10">female</strain>
    </source>
</reference>
<dbReference type="SUPFAM" id="SSF81338">
    <property type="entry name" value="Aquaporin-like"/>
    <property type="match status" value="1"/>
</dbReference>
<evidence type="ECO:0000256" key="3">
    <source>
        <dbReference type="ARBA" id="ARBA00022448"/>
    </source>
</evidence>
<organism evidence="9 10">
    <name type="scientific">Astyanax mexicanus</name>
    <name type="common">Blind cave fish</name>
    <name type="synonym">Astyanax fasciatus mexicanus</name>
    <dbReference type="NCBI Taxonomy" id="7994"/>
    <lineage>
        <taxon>Eukaryota</taxon>
        <taxon>Metazoa</taxon>
        <taxon>Chordata</taxon>
        <taxon>Craniata</taxon>
        <taxon>Vertebrata</taxon>
        <taxon>Euteleostomi</taxon>
        <taxon>Actinopterygii</taxon>
        <taxon>Neopterygii</taxon>
        <taxon>Teleostei</taxon>
        <taxon>Ostariophysi</taxon>
        <taxon>Characiformes</taxon>
        <taxon>Characoidei</taxon>
        <taxon>Acestrorhamphidae</taxon>
        <taxon>Acestrorhamphinae</taxon>
        <taxon>Astyanax</taxon>
    </lineage>
</organism>
<dbReference type="PRINTS" id="PR02025">
    <property type="entry name" value="AQUAPORIN12"/>
</dbReference>
<dbReference type="STRING" id="7994.ENSAMXP00000050135"/>
<reference evidence="9" key="3">
    <citation type="submission" date="2025-08" db="UniProtKB">
        <authorList>
            <consortium name="Ensembl"/>
        </authorList>
    </citation>
    <scope>IDENTIFICATION</scope>
</reference>
<keyword evidence="4 8" id="KW-0812">Transmembrane</keyword>
<evidence type="ECO:0000256" key="5">
    <source>
        <dbReference type="ARBA" id="ARBA00022737"/>
    </source>
</evidence>
<dbReference type="InterPro" id="IPR023271">
    <property type="entry name" value="Aquaporin-like"/>
</dbReference>
<dbReference type="GO" id="GO:0016020">
    <property type="term" value="C:membrane"/>
    <property type="evidence" value="ECO:0007669"/>
    <property type="project" value="UniProtKB-SubCell"/>
</dbReference>
<dbReference type="InterPro" id="IPR000425">
    <property type="entry name" value="MIP"/>
</dbReference>
<evidence type="ECO:0000313" key="10">
    <source>
        <dbReference type="Proteomes" id="UP000018467"/>
    </source>
</evidence>
<dbReference type="GO" id="GO:0071391">
    <property type="term" value="P:cellular response to estrogen stimulus"/>
    <property type="evidence" value="ECO:0007669"/>
    <property type="project" value="Ensembl"/>
</dbReference>
<evidence type="ECO:0000256" key="4">
    <source>
        <dbReference type="ARBA" id="ARBA00022692"/>
    </source>
</evidence>
<evidence type="ECO:0000313" key="9">
    <source>
        <dbReference type="Ensembl" id="ENSAMXP00000050135.1"/>
    </source>
</evidence>
<dbReference type="Proteomes" id="UP000018467">
    <property type="component" value="Unassembled WGS sequence"/>
</dbReference>
<comment type="similarity">
    <text evidence="2">Belongs to the MIP/aquaporin (TC 1.A.8) family. AQP11/AQP12 subfamily.</text>
</comment>
<evidence type="ECO:0000256" key="8">
    <source>
        <dbReference type="PIRNR" id="PIRNR017529"/>
    </source>
</evidence>
<reference evidence="9" key="4">
    <citation type="submission" date="2025-09" db="UniProtKB">
        <authorList>
            <consortium name="Ensembl"/>
        </authorList>
    </citation>
    <scope>IDENTIFICATION</scope>
</reference>